<feature type="transmembrane region" description="Helical" evidence="1">
    <location>
        <begin position="49"/>
        <end position="73"/>
    </location>
</feature>
<dbReference type="VEuPathDB" id="MicrosporidiaDB:HERIO_596"/>
<keyword evidence="1" id="KW-1133">Transmembrane helix</keyword>
<feature type="chain" id="PRO_5012800777" evidence="2">
    <location>
        <begin position="16"/>
        <end position="89"/>
    </location>
</feature>
<sequence>MILIIYLFLISSNETEETDLDEIITTRPFENTRIGTLNFTENTIGNLTLFQILACVYVFSVVIFGVFLISYFIKGQMIMPFGYKPPILI</sequence>
<dbReference type="VEuPathDB" id="MicrosporidiaDB:A0H76_573"/>
<organism evidence="3 4">
    <name type="scientific">Hepatospora eriocheir</name>
    <dbReference type="NCBI Taxonomy" id="1081669"/>
    <lineage>
        <taxon>Eukaryota</taxon>
        <taxon>Fungi</taxon>
        <taxon>Fungi incertae sedis</taxon>
        <taxon>Microsporidia</taxon>
        <taxon>Hepatosporidae</taxon>
        <taxon>Hepatospora</taxon>
    </lineage>
</organism>
<keyword evidence="1" id="KW-0472">Membrane</keyword>
<keyword evidence="2" id="KW-0732">Signal</keyword>
<evidence type="ECO:0000256" key="2">
    <source>
        <dbReference type="SAM" id="SignalP"/>
    </source>
</evidence>
<dbReference type="AlphaFoldDB" id="A0A1X0QIJ7"/>
<comment type="caution">
    <text evidence="3">The sequence shown here is derived from an EMBL/GenBank/DDBJ whole genome shotgun (WGS) entry which is preliminary data.</text>
</comment>
<dbReference type="EMBL" id="LTAI01000155">
    <property type="protein sequence ID" value="ORD99597.1"/>
    <property type="molecule type" value="Genomic_DNA"/>
</dbReference>
<dbReference type="Proteomes" id="UP000192501">
    <property type="component" value="Unassembled WGS sequence"/>
</dbReference>
<protein>
    <submittedName>
        <fullName evidence="3">Uncharacterized protein</fullName>
    </submittedName>
</protein>
<keyword evidence="1" id="KW-0812">Transmembrane</keyword>
<evidence type="ECO:0000313" key="3">
    <source>
        <dbReference type="EMBL" id="ORD99597.1"/>
    </source>
</evidence>
<name>A0A1X0QIJ7_9MICR</name>
<proteinExistence type="predicted"/>
<accession>A0A1X0QIJ7</accession>
<feature type="signal peptide" evidence="2">
    <location>
        <begin position="1"/>
        <end position="15"/>
    </location>
</feature>
<gene>
    <name evidence="3" type="ORF">A0H76_573</name>
</gene>
<evidence type="ECO:0000256" key="1">
    <source>
        <dbReference type="SAM" id="Phobius"/>
    </source>
</evidence>
<evidence type="ECO:0000313" key="4">
    <source>
        <dbReference type="Proteomes" id="UP000192501"/>
    </source>
</evidence>
<reference evidence="3 4" key="1">
    <citation type="journal article" date="2017" name="Environ. Microbiol.">
        <title>Decay of the glycolytic pathway and adaptation to intranuclear parasitism within Enterocytozoonidae microsporidia.</title>
        <authorList>
            <person name="Wiredu Boakye D."/>
            <person name="Jaroenlak P."/>
            <person name="Prachumwat A."/>
            <person name="Williams T.A."/>
            <person name="Bateman K.S."/>
            <person name="Itsathitphaisarn O."/>
            <person name="Sritunyalucksana K."/>
            <person name="Paszkiewicz K.H."/>
            <person name="Moore K.A."/>
            <person name="Stentiford G.D."/>
            <person name="Williams B.A."/>
        </authorList>
    </citation>
    <scope>NUCLEOTIDE SEQUENCE [LARGE SCALE GENOMIC DNA]</scope>
    <source>
        <strain evidence="4">canceri</strain>
    </source>
</reference>